<dbReference type="InterPro" id="IPR001007">
    <property type="entry name" value="VWF_dom"/>
</dbReference>
<dbReference type="FunFam" id="2.10.25.10:FF:000674">
    <property type="entry name" value="Mucin-2"/>
    <property type="match status" value="1"/>
</dbReference>
<feature type="compositionally biased region" description="Low complexity" evidence="7">
    <location>
        <begin position="1249"/>
        <end position="1263"/>
    </location>
</feature>
<keyword evidence="5" id="KW-0325">Glycoprotein</keyword>
<keyword evidence="11" id="KW-1185">Reference proteome</keyword>
<feature type="disulfide bond" evidence="6">
    <location>
        <begin position="1502"/>
        <end position="1551"/>
    </location>
</feature>
<dbReference type="SMART" id="SM00832">
    <property type="entry name" value="C8"/>
    <property type="match status" value="3"/>
</dbReference>
<feature type="region of interest" description="Disordered" evidence="7">
    <location>
        <begin position="1430"/>
        <end position="1451"/>
    </location>
</feature>
<dbReference type="Gene3D" id="2.10.25.10">
    <property type="entry name" value="Laminin"/>
    <property type="match status" value="3"/>
</dbReference>
<evidence type="ECO:0000313" key="11">
    <source>
        <dbReference type="Proteomes" id="UP000824782"/>
    </source>
</evidence>
<dbReference type="InterPro" id="IPR014853">
    <property type="entry name" value="VWF/SSPO/ZAN-like_Cys-rich_dom"/>
</dbReference>
<dbReference type="Proteomes" id="UP000824782">
    <property type="component" value="Unassembled WGS sequence"/>
</dbReference>
<evidence type="ECO:0000259" key="8">
    <source>
        <dbReference type="PROSITE" id="PS01225"/>
    </source>
</evidence>
<feature type="region of interest" description="Disordered" evidence="7">
    <location>
        <begin position="1249"/>
        <end position="1275"/>
    </location>
</feature>
<dbReference type="FunFam" id="2.10.25.10:FF:000055">
    <property type="entry name" value="alpha-tectorin isoform X1"/>
    <property type="match status" value="1"/>
</dbReference>
<keyword evidence="3" id="KW-0677">Repeat</keyword>
<evidence type="ECO:0000256" key="5">
    <source>
        <dbReference type="ARBA" id="ARBA00023180"/>
    </source>
</evidence>
<dbReference type="PROSITE" id="PS01185">
    <property type="entry name" value="CTCK_1"/>
    <property type="match status" value="1"/>
</dbReference>
<sequence>MYEKKNGVEVKDSCENLKISANGITVFWNWGDNLKVELDEQYKKKVCGMCGNYDGSAMNDIQWEGLNISTAVFGNLHKASDLTGDCPDVVDNSQEAGAQEVNNKCKNKRDECENIMSQMGDCKYRMKSYQAYLEMCTEDLCNCAEKNQTICLCSNLNQFSKACVEVKGHPGMWRHTDFCYISCPKTMEFSECASPCPNTCTNPMASRLCTEKCKEGCSCPPGTVLDDVNNNKMCVKKKLCPCAHNGKIYKSGESYSAACQKCTCILGHWICNQVACSGNCTIKGGAHVQTFDEREYSFHGNCQYVISTDTEGRFTIVGNIVHCGMRPTETCLNTVFIYLENMTIKICYCGNVYINNFIVHLPKIKDKVAIYKRSAFYVYVETPFGLSVKVQVKPVFQLFISVNSTFQNKTSGLCGNFDGMQADDLMTLSGVVEDAVSAFCNSYKVKASCSDVPDYYDDPCSTNIIKEEYAKHWCSRLVDPKDVFAPCHDELDPKPYHRNCVYDVCNLENSEETMCAWLGVYANECRSRNVILEKWRDNNCALDCPETMVFTSNPRQCNFTCNSLAELDVLCHFRADPSEGCSCPEGTYLTFNDKCVPPEDCPCNYKGRTVPAHQTFEIDEIMCKCIRGILECPKVTEISHACKPPMYYYNCSAPGPDTMGSQCQKSCKTQDMKCYSDECVPGCVCPKGLVSDDNGGCIPPSECPCVYGGKFHVTGSEIKISCNTCTCKERTWECTQEHCPKTCKLYGNGNIISFDQSWKTFSGTCDYILAQDFCPNNKKNGTFKIEIQHFICGNTNAVCSMKIKISLLNTTIEISEKRVEETSKTGHKDYSYNIILMAQHIVFMMEDMILMYDQKVTVTLQVSNATEGAVCGLCGDNDGKGGNDFTSPWSQGCIQEGSRSSESACSNSPTKLAWAQKHCSIIKGEVFSSCHLSVDPIPFFDTCVADTCSCNNDIGDCECLCTSVAAYSAACRRHDICIKWRTPKICPLFCDYFNKEGHCDWHYNPCGAPCMKTCLNPAGECETMPEKLEGCYPQCSAERPYFDVESQMCVQILNCSVCKDRLCDEQTKECLCCYYGKTYRDGQPLIEIINGQLCVSGYCLQGNIMEFETICKPLTSATTALTVTPKLLTPSLPKQTTTVVSEITKKDLSKYTYSTLRYTNASTTIEKYSSTKFFPVSSLIPKSSRSVTKTETAFRSRTLIKSKSTPRMSPTYSREFATMKTMIRMTRTSPYRTYANYFKTSKTSKLHTSTQTTSFPLPTTTSTPSPPHTIPTLTTTPHIYYDTRKTTTPFQTHDYVTSKTTKLRTSTLSTTPTVPSKTTTHTPTFPFPTSTSTLSPPYTITTPITTPRIYYDTRKTTTPFQTHDYVTSKTTNLRTSTSSTTPTVTTFPLLTTTPTLYPPYTRKPTTSPSTFADYFKTSKTTMLHTSIQSSTQMVPSKSTTLSAKSTTTKPSTRELSTISTITTKMGTTGGKSTLQPTEGTRTRPITDCLLMSQLMNITKGDCRTLDPVSMNYCSGRCATSSLYSLVSERMTRKCSCCMDTERSSRSVELTCLDGSTKPYTYDHVDKCSCVAITCYKEN</sequence>
<evidence type="ECO:0000313" key="10">
    <source>
        <dbReference type="EMBL" id="KAG8563908.1"/>
    </source>
</evidence>
<evidence type="ECO:0000259" key="9">
    <source>
        <dbReference type="PROSITE" id="PS51233"/>
    </source>
</evidence>
<proteinExistence type="predicted"/>
<dbReference type="SUPFAM" id="SSF57567">
    <property type="entry name" value="Serine protease inhibitors"/>
    <property type="match status" value="3"/>
</dbReference>
<protein>
    <recommendedName>
        <fullName evidence="12">Mucin-5AC</fullName>
    </recommendedName>
</protein>
<evidence type="ECO:0008006" key="12">
    <source>
        <dbReference type="Google" id="ProtNLM"/>
    </source>
</evidence>
<dbReference type="Pfam" id="PF00094">
    <property type="entry name" value="VWD"/>
    <property type="match status" value="3"/>
</dbReference>
<dbReference type="InterPro" id="IPR002919">
    <property type="entry name" value="TIL_dom"/>
</dbReference>
<comment type="caution">
    <text evidence="6">Lacks conserved residue(s) required for the propagation of feature annotation.</text>
</comment>
<keyword evidence="2" id="KW-0964">Secreted</keyword>
<dbReference type="SMART" id="SM00215">
    <property type="entry name" value="VWC_out"/>
    <property type="match status" value="2"/>
</dbReference>
<feature type="disulfide bond" evidence="6">
    <location>
        <begin position="1513"/>
        <end position="1567"/>
    </location>
</feature>
<dbReference type="Pfam" id="PF25962">
    <property type="entry name" value="TIL_OTOGL_Mucin"/>
    <property type="match status" value="1"/>
</dbReference>
<reference evidence="10" key="1">
    <citation type="thesis" date="2020" institute="ProQuest LLC" country="789 East Eisenhower Parkway, Ann Arbor, MI, USA">
        <title>Comparative Genomics and Chromosome Evolution.</title>
        <authorList>
            <person name="Mudd A.B."/>
        </authorList>
    </citation>
    <scope>NUCLEOTIDE SEQUENCE</scope>
    <source>
        <strain evidence="10">237g6f4</strain>
        <tissue evidence="10">Blood</tissue>
    </source>
</reference>
<feature type="region of interest" description="Disordered" evidence="7">
    <location>
        <begin position="1306"/>
        <end position="1339"/>
    </location>
</feature>
<feature type="disulfide bond" evidence="6">
    <location>
        <begin position="1517"/>
        <end position="1569"/>
    </location>
</feature>
<feature type="domain" description="VWFD" evidence="9">
    <location>
        <begin position="278"/>
        <end position="450"/>
    </location>
</feature>
<evidence type="ECO:0000256" key="6">
    <source>
        <dbReference type="PROSITE-ProRule" id="PRU00039"/>
    </source>
</evidence>
<dbReference type="InterPro" id="IPR036084">
    <property type="entry name" value="Ser_inhib-like_sf"/>
</dbReference>
<keyword evidence="4 6" id="KW-1015">Disulfide bond</keyword>
<evidence type="ECO:0000256" key="7">
    <source>
        <dbReference type="SAM" id="MobiDB-lite"/>
    </source>
</evidence>
<dbReference type="InterPro" id="IPR006207">
    <property type="entry name" value="Cys_knot_C"/>
</dbReference>
<organism evidence="10 11">
    <name type="scientific">Engystomops pustulosus</name>
    <name type="common">Tungara frog</name>
    <name type="synonym">Physalaemus pustulosus</name>
    <dbReference type="NCBI Taxonomy" id="76066"/>
    <lineage>
        <taxon>Eukaryota</taxon>
        <taxon>Metazoa</taxon>
        <taxon>Chordata</taxon>
        <taxon>Craniata</taxon>
        <taxon>Vertebrata</taxon>
        <taxon>Euteleostomi</taxon>
        <taxon>Amphibia</taxon>
        <taxon>Batrachia</taxon>
        <taxon>Anura</taxon>
        <taxon>Neobatrachia</taxon>
        <taxon>Hyloidea</taxon>
        <taxon>Leptodactylidae</taxon>
        <taxon>Leiuperinae</taxon>
        <taxon>Engystomops</taxon>
    </lineage>
</organism>
<dbReference type="SMART" id="SM00216">
    <property type="entry name" value="VWD"/>
    <property type="match status" value="2"/>
</dbReference>
<comment type="subcellular location">
    <subcellularLocation>
        <location evidence="1">Secreted</location>
    </subcellularLocation>
</comment>
<evidence type="ECO:0000256" key="2">
    <source>
        <dbReference type="ARBA" id="ARBA00022525"/>
    </source>
</evidence>
<dbReference type="Pfam" id="PF01826">
    <property type="entry name" value="TIL"/>
    <property type="match status" value="2"/>
</dbReference>
<feature type="domain" description="CTCK" evidence="8">
    <location>
        <begin position="1488"/>
        <end position="1575"/>
    </location>
</feature>
<evidence type="ECO:0000256" key="3">
    <source>
        <dbReference type="ARBA" id="ARBA00022737"/>
    </source>
</evidence>
<gene>
    <name evidence="10" type="ORF">GDO81_016246</name>
</gene>
<dbReference type="PANTHER" id="PTHR11339:SF403">
    <property type="entry name" value="MUCIN-5B-RELATED"/>
    <property type="match status" value="1"/>
</dbReference>
<name>A0AAV7B0Q0_ENGPU</name>
<dbReference type="SMART" id="SM00041">
    <property type="entry name" value="CT"/>
    <property type="match status" value="1"/>
</dbReference>
<feature type="domain" description="VWFD" evidence="9">
    <location>
        <begin position="1"/>
        <end position="87"/>
    </location>
</feature>
<dbReference type="InterPro" id="IPR058753">
    <property type="entry name" value="TIL_OTOGL_Mucin"/>
</dbReference>
<dbReference type="EMBL" id="WNYA01000007">
    <property type="protein sequence ID" value="KAG8563908.1"/>
    <property type="molecule type" value="Genomic_DNA"/>
</dbReference>
<feature type="compositionally biased region" description="Low complexity" evidence="7">
    <location>
        <begin position="1436"/>
        <end position="1451"/>
    </location>
</feature>
<dbReference type="Pfam" id="PF08742">
    <property type="entry name" value="C8"/>
    <property type="match status" value="3"/>
</dbReference>
<dbReference type="PROSITE" id="PS01225">
    <property type="entry name" value="CTCK_2"/>
    <property type="match status" value="1"/>
</dbReference>
<dbReference type="InterPro" id="IPR001846">
    <property type="entry name" value="VWF_type-D"/>
</dbReference>
<dbReference type="PANTHER" id="PTHR11339">
    <property type="entry name" value="EXTRACELLULAR MATRIX GLYCOPROTEIN RELATED"/>
    <property type="match status" value="1"/>
</dbReference>
<accession>A0AAV7B0Q0</accession>
<dbReference type="PROSITE" id="PS51233">
    <property type="entry name" value="VWFD"/>
    <property type="match status" value="3"/>
</dbReference>
<evidence type="ECO:0000256" key="1">
    <source>
        <dbReference type="ARBA" id="ARBA00004613"/>
    </source>
</evidence>
<dbReference type="CDD" id="cd19941">
    <property type="entry name" value="TIL"/>
    <property type="match status" value="3"/>
</dbReference>
<feature type="domain" description="VWFD" evidence="9">
    <location>
        <begin position="741"/>
        <end position="920"/>
    </location>
</feature>
<comment type="caution">
    <text evidence="10">The sequence shown here is derived from an EMBL/GenBank/DDBJ whole genome shotgun (WGS) entry which is preliminary data.</text>
</comment>
<evidence type="ECO:0000256" key="4">
    <source>
        <dbReference type="ARBA" id="ARBA00023157"/>
    </source>
</evidence>
<dbReference type="GO" id="GO:0005615">
    <property type="term" value="C:extracellular space"/>
    <property type="evidence" value="ECO:0007669"/>
    <property type="project" value="TreeGrafter"/>
</dbReference>
<dbReference type="InterPro" id="IPR050780">
    <property type="entry name" value="Mucin_vWF_Thrombospondin_sf"/>
</dbReference>
<dbReference type="GO" id="GO:0031012">
    <property type="term" value="C:extracellular matrix"/>
    <property type="evidence" value="ECO:0007669"/>
    <property type="project" value="TreeGrafter"/>
</dbReference>